<feature type="transmembrane region" description="Helical" evidence="6">
    <location>
        <begin position="258"/>
        <end position="284"/>
    </location>
</feature>
<keyword evidence="5 6" id="KW-0472">Membrane</keyword>
<dbReference type="InterPro" id="IPR002549">
    <property type="entry name" value="AI-2E-like"/>
</dbReference>
<feature type="transmembrane region" description="Helical" evidence="6">
    <location>
        <begin position="220"/>
        <end position="246"/>
    </location>
</feature>
<comment type="caution">
    <text evidence="7">The sequence shown here is derived from an EMBL/GenBank/DDBJ whole genome shotgun (WGS) entry which is preliminary data.</text>
</comment>
<name>A0AAP2RC00_9EURY</name>
<evidence type="ECO:0000256" key="6">
    <source>
        <dbReference type="SAM" id="Phobius"/>
    </source>
</evidence>
<dbReference type="Proteomes" id="UP001320159">
    <property type="component" value="Unassembled WGS sequence"/>
</dbReference>
<feature type="transmembrane region" description="Helical" evidence="6">
    <location>
        <begin position="156"/>
        <end position="182"/>
    </location>
</feature>
<feature type="transmembrane region" description="Helical" evidence="6">
    <location>
        <begin position="63"/>
        <end position="83"/>
    </location>
</feature>
<feature type="transmembrane region" description="Helical" evidence="6">
    <location>
        <begin position="334"/>
        <end position="362"/>
    </location>
</feature>
<feature type="transmembrane region" description="Helical" evidence="6">
    <location>
        <begin position="13"/>
        <end position="43"/>
    </location>
</feature>
<comment type="similarity">
    <text evidence="2">Belongs to the autoinducer-2 exporter (AI-2E) (TC 2.A.86) family.</text>
</comment>
<dbReference type="Pfam" id="PF01594">
    <property type="entry name" value="AI-2E_transport"/>
    <property type="match status" value="1"/>
</dbReference>
<keyword evidence="4 6" id="KW-1133">Transmembrane helix</keyword>
<accession>A0AAP2RC00</accession>
<reference evidence="7 8" key="1">
    <citation type="submission" date="2017-11" db="EMBL/GenBank/DDBJ databases">
        <title>Isolation and Characterization of Family Methanocellaceae Species from Potential Methane Hydrate Area Offshore Southwestern Taiwan.</title>
        <authorList>
            <person name="Zhang W.-L."/>
            <person name="Chen W.-C."/>
            <person name="Lai M.-C."/>
            <person name="Chen S.-C."/>
        </authorList>
    </citation>
    <scope>NUCLEOTIDE SEQUENCE [LARGE SCALE GENOMIC DNA]</scope>
    <source>
        <strain evidence="7 8">CWC-04</strain>
    </source>
</reference>
<evidence type="ECO:0000313" key="8">
    <source>
        <dbReference type="Proteomes" id="UP001320159"/>
    </source>
</evidence>
<feature type="transmembrane region" description="Helical" evidence="6">
    <location>
        <begin position="296"/>
        <end position="314"/>
    </location>
</feature>
<evidence type="ECO:0000256" key="3">
    <source>
        <dbReference type="ARBA" id="ARBA00022692"/>
    </source>
</evidence>
<dbReference type="PANTHER" id="PTHR21716:SF4">
    <property type="entry name" value="TRANSMEMBRANE PROTEIN 245"/>
    <property type="match status" value="1"/>
</dbReference>
<protein>
    <submittedName>
        <fullName evidence="7">AI-2E family transporter</fullName>
    </submittedName>
</protein>
<evidence type="ECO:0000256" key="5">
    <source>
        <dbReference type="ARBA" id="ARBA00023136"/>
    </source>
</evidence>
<keyword evidence="8" id="KW-1185">Reference proteome</keyword>
<dbReference type="RefSeq" id="WP_230741287.1">
    <property type="nucleotide sequence ID" value="NZ_PGCK01000003.1"/>
</dbReference>
<evidence type="ECO:0000256" key="2">
    <source>
        <dbReference type="ARBA" id="ARBA00009773"/>
    </source>
</evidence>
<dbReference type="AlphaFoldDB" id="A0AAP2RC00"/>
<comment type="subcellular location">
    <subcellularLocation>
        <location evidence="1">Membrane</location>
        <topology evidence="1">Multi-pass membrane protein</topology>
    </subcellularLocation>
</comment>
<evidence type="ECO:0000256" key="1">
    <source>
        <dbReference type="ARBA" id="ARBA00004141"/>
    </source>
</evidence>
<evidence type="ECO:0000313" key="7">
    <source>
        <dbReference type="EMBL" id="MCD1294459.1"/>
    </source>
</evidence>
<sequence>MNGFLSRVYDTKWIIFGVALILLLLWIGWPFLDVFVYAIFVYYITRPIKKKLKPYIKSDSLRVLICMLVLVLPLILVISYTLLVGISELNRAVAGSGINSGMVSGPLANLSVTAYQIQSNLTLESLSLESIMNVTEQEWYKTLTGSVGSLAGIPQILLATGGTIADILFKLFLIFLVAFYLLRDDDRLISWIKKSFPNFMREHDNILPRFAKSVDRDLEVIFFGNILSIVFFAIVSAVTFSVLNMFAPDPTLQIPYSILMGILCGISALVPVVGMALVIVPLLLYIAITSLIAGTLLPNIVFFIIMIVVIFIFVETLPDFVLRPIMARGQVHTGLLMFAYILGPIVFGISGLFLGAIVLVLITRYFGMVVPQLSKDARREKGLPETDEDSIKDINE</sequence>
<keyword evidence="3 6" id="KW-0812">Transmembrane</keyword>
<dbReference type="PANTHER" id="PTHR21716">
    <property type="entry name" value="TRANSMEMBRANE PROTEIN"/>
    <property type="match status" value="1"/>
</dbReference>
<evidence type="ECO:0000256" key="4">
    <source>
        <dbReference type="ARBA" id="ARBA00022989"/>
    </source>
</evidence>
<dbReference type="GO" id="GO:0016020">
    <property type="term" value="C:membrane"/>
    <property type="evidence" value="ECO:0007669"/>
    <property type="project" value="UniProtKB-SubCell"/>
</dbReference>
<organism evidence="7 8">
    <name type="scientific">Methanooceanicella nereidis</name>
    <dbReference type="NCBI Taxonomy" id="2052831"/>
    <lineage>
        <taxon>Archaea</taxon>
        <taxon>Methanobacteriati</taxon>
        <taxon>Methanobacteriota</taxon>
        <taxon>Stenosarchaea group</taxon>
        <taxon>Methanomicrobia</taxon>
        <taxon>Methanocellales</taxon>
        <taxon>Methanocellaceae</taxon>
        <taxon>Methanooceanicella</taxon>
    </lineage>
</organism>
<dbReference type="EMBL" id="PGCK01000003">
    <property type="protein sequence ID" value="MCD1294459.1"/>
    <property type="molecule type" value="Genomic_DNA"/>
</dbReference>
<proteinExistence type="inferred from homology"/>
<gene>
    <name evidence="7" type="ORF">CUJ83_05525</name>
</gene>